<keyword evidence="5 7" id="KW-0949">S-adenosyl-L-methionine</keyword>
<keyword evidence="10" id="KW-1185">Reference proteome</keyword>
<dbReference type="GO" id="GO:0008650">
    <property type="term" value="F:rRNA (uridine-2'-O-)-methyltransferase activity"/>
    <property type="evidence" value="ECO:0007669"/>
    <property type="project" value="TreeGrafter"/>
</dbReference>
<dbReference type="InterPro" id="IPR050082">
    <property type="entry name" value="RNA_methyltr_RlmE"/>
</dbReference>
<dbReference type="AlphaFoldDB" id="A0A835Y8F5"/>
<evidence type="ECO:0000256" key="6">
    <source>
        <dbReference type="ARBA" id="ARBA00041184"/>
    </source>
</evidence>
<evidence type="ECO:0000256" key="5">
    <source>
        <dbReference type="ARBA" id="ARBA00022691"/>
    </source>
</evidence>
<protein>
    <recommendedName>
        <fullName evidence="6">rRNA methyltransferase 2, mitochondrial</fullName>
    </recommendedName>
</protein>
<evidence type="ECO:0000256" key="3">
    <source>
        <dbReference type="ARBA" id="ARBA00022603"/>
    </source>
</evidence>
<evidence type="ECO:0000256" key="2">
    <source>
        <dbReference type="ARBA" id="ARBA00022552"/>
    </source>
</evidence>
<comment type="similarity">
    <text evidence="1">Belongs to the class I-like SAM-binding methyltransferase superfamily. RNA methyltransferase RlmE family.</text>
</comment>
<accession>A0A835Y8F5</accession>
<sequence>MRVTRPILAAWTKSVQHDHYFKQAKKTGYVSRAAYKLLEIQEKHKIIKPGGTVLDLGCSPGAWLQVSCQQIGPRERGGTVLGVDIQPVVVPDKFCDARVRVLQADARTLPPSVLAEYAPGGFDTVLSDMLQFTSGVNDVELSLELAGTALHIATGYHFDLYGDALVQQVGFRHTGFLRPGGALVMKVYEGAGVNEFIRDMQRYFTKVARMRVDASRSMSREFYAVGLGRKPPPKAPA</sequence>
<dbReference type="SUPFAM" id="SSF53335">
    <property type="entry name" value="S-adenosyl-L-methionine-dependent methyltransferases"/>
    <property type="match status" value="1"/>
</dbReference>
<dbReference type="InterPro" id="IPR029063">
    <property type="entry name" value="SAM-dependent_MTases_sf"/>
</dbReference>
<organism evidence="9 10">
    <name type="scientific">Edaphochlamys debaryana</name>
    <dbReference type="NCBI Taxonomy" id="47281"/>
    <lineage>
        <taxon>Eukaryota</taxon>
        <taxon>Viridiplantae</taxon>
        <taxon>Chlorophyta</taxon>
        <taxon>core chlorophytes</taxon>
        <taxon>Chlorophyceae</taxon>
        <taxon>CS clade</taxon>
        <taxon>Chlamydomonadales</taxon>
        <taxon>Chlamydomonadales incertae sedis</taxon>
        <taxon>Edaphochlamys</taxon>
    </lineage>
</organism>
<dbReference type="CDD" id="cd02440">
    <property type="entry name" value="AdoMet_MTases"/>
    <property type="match status" value="1"/>
</dbReference>
<dbReference type="EMBL" id="JAEHOE010000016">
    <property type="protein sequence ID" value="KAG2496912.1"/>
    <property type="molecule type" value="Genomic_DNA"/>
</dbReference>
<dbReference type="Proteomes" id="UP000612055">
    <property type="component" value="Unassembled WGS sequence"/>
</dbReference>
<dbReference type="Gene3D" id="3.40.50.150">
    <property type="entry name" value="Vaccinia Virus protein VP39"/>
    <property type="match status" value="1"/>
</dbReference>
<keyword evidence="4" id="KW-0808">Transferase</keyword>
<dbReference type="Pfam" id="PF01728">
    <property type="entry name" value="FtsJ"/>
    <property type="match status" value="1"/>
</dbReference>
<dbReference type="HAMAP" id="MF_01547">
    <property type="entry name" value="RNA_methyltr_E"/>
    <property type="match status" value="1"/>
</dbReference>
<dbReference type="PANTHER" id="PTHR10920">
    <property type="entry name" value="RIBOSOMAL RNA METHYLTRANSFERASE"/>
    <property type="match status" value="1"/>
</dbReference>
<dbReference type="OrthoDB" id="20105at2759"/>
<evidence type="ECO:0000313" key="9">
    <source>
        <dbReference type="EMBL" id="KAG2496912.1"/>
    </source>
</evidence>
<dbReference type="PANTHER" id="PTHR10920:SF18">
    <property type="entry name" value="RRNA METHYLTRANSFERASE 2, MITOCHONDRIAL"/>
    <property type="match status" value="1"/>
</dbReference>
<name>A0A835Y8F5_9CHLO</name>
<keyword evidence="3" id="KW-0489">Methyltransferase</keyword>
<evidence type="ECO:0000256" key="7">
    <source>
        <dbReference type="PIRSR" id="PIRSR005461-1"/>
    </source>
</evidence>
<feature type="active site" description="Proton acceptor" evidence="7">
    <location>
        <position position="186"/>
    </location>
</feature>
<dbReference type="InterPro" id="IPR002877">
    <property type="entry name" value="RNA_MeTrfase_FtsJ_dom"/>
</dbReference>
<comment type="caution">
    <text evidence="9">The sequence shown here is derived from an EMBL/GenBank/DDBJ whole genome shotgun (WGS) entry which is preliminary data.</text>
</comment>
<evidence type="ECO:0000259" key="8">
    <source>
        <dbReference type="Pfam" id="PF01728"/>
    </source>
</evidence>
<evidence type="ECO:0000256" key="4">
    <source>
        <dbReference type="ARBA" id="ARBA00022679"/>
    </source>
</evidence>
<reference evidence="9" key="1">
    <citation type="journal article" date="2020" name="bioRxiv">
        <title>Comparative genomics of Chlamydomonas.</title>
        <authorList>
            <person name="Craig R.J."/>
            <person name="Hasan A.R."/>
            <person name="Ness R.W."/>
            <person name="Keightley P.D."/>
        </authorList>
    </citation>
    <scope>NUCLEOTIDE SEQUENCE</scope>
    <source>
        <strain evidence="9">CCAP 11/70</strain>
    </source>
</reference>
<feature type="domain" description="Ribosomal RNA methyltransferase FtsJ" evidence="8">
    <location>
        <begin position="29"/>
        <end position="229"/>
    </location>
</feature>
<dbReference type="PIRSF" id="PIRSF005461">
    <property type="entry name" value="23S_rRNA_mtase"/>
    <property type="match status" value="1"/>
</dbReference>
<evidence type="ECO:0000313" key="10">
    <source>
        <dbReference type="Proteomes" id="UP000612055"/>
    </source>
</evidence>
<proteinExistence type="inferred from homology"/>
<dbReference type="InterPro" id="IPR015507">
    <property type="entry name" value="rRNA-MeTfrase_E"/>
</dbReference>
<keyword evidence="2" id="KW-0698">rRNA processing</keyword>
<gene>
    <name evidence="9" type="ORF">HYH03_004918</name>
</gene>
<evidence type="ECO:0000256" key="1">
    <source>
        <dbReference type="ARBA" id="ARBA00009258"/>
    </source>
</evidence>